<name>A0A643AU03_BALPH</name>
<evidence type="ECO:0000256" key="13">
    <source>
        <dbReference type="ARBA" id="ARBA00047847"/>
    </source>
</evidence>
<evidence type="ECO:0000256" key="6">
    <source>
        <dbReference type="ARBA" id="ARBA00022676"/>
    </source>
</evidence>
<dbReference type="GO" id="GO:0000139">
    <property type="term" value="C:Golgi membrane"/>
    <property type="evidence" value="ECO:0007669"/>
    <property type="project" value="UniProtKB-SubCell"/>
</dbReference>
<evidence type="ECO:0000256" key="10">
    <source>
        <dbReference type="ARBA" id="ARBA00023136"/>
    </source>
</evidence>
<dbReference type="UniPathway" id="UPA00755"/>
<comment type="pathway">
    <text evidence="3">Glycan metabolism; heparan sulfate biosynthesis.</text>
</comment>
<evidence type="ECO:0000256" key="7">
    <source>
        <dbReference type="ARBA" id="ARBA00022679"/>
    </source>
</evidence>
<proteinExistence type="inferred from homology"/>
<dbReference type="Pfam" id="PF02485">
    <property type="entry name" value="Branch"/>
    <property type="match status" value="1"/>
</dbReference>
<keyword evidence="12" id="KW-0325">Glycoprotein</keyword>
<dbReference type="GO" id="GO:0015012">
    <property type="term" value="P:heparan sulfate proteoglycan biosynthetic process"/>
    <property type="evidence" value="ECO:0007669"/>
    <property type="project" value="UniProtKB-UniPathway"/>
</dbReference>
<feature type="non-terminal residue" evidence="15">
    <location>
        <position position="71"/>
    </location>
</feature>
<evidence type="ECO:0000256" key="4">
    <source>
        <dbReference type="ARBA" id="ARBA00010195"/>
    </source>
</evidence>
<evidence type="ECO:0000256" key="12">
    <source>
        <dbReference type="ARBA" id="ARBA00023180"/>
    </source>
</evidence>
<dbReference type="InterPro" id="IPR043538">
    <property type="entry name" value="XYLT"/>
</dbReference>
<evidence type="ECO:0000256" key="14">
    <source>
        <dbReference type="SAM" id="MobiDB-lite"/>
    </source>
</evidence>
<accession>A0A643AU03</accession>
<comment type="subcellular location">
    <subcellularLocation>
        <location evidence="1">Golgi apparatus membrane</location>
        <topology evidence="1">Single-pass type II membrane protein</topology>
    </subcellularLocation>
</comment>
<gene>
    <name evidence="15" type="ORF">E2I00_012306</name>
</gene>
<comment type="catalytic activity">
    <reaction evidence="13">
        <text>UDP-alpha-D-xylose + L-seryl-[protein] = 3-O-(beta-D-xylosyl)-L-seryl-[protein] + UDP + H(+)</text>
        <dbReference type="Rhea" id="RHEA:50192"/>
        <dbReference type="Rhea" id="RHEA-COMP:9863"/>
        <dbReference type="Rhea" id="RHEA-COMP:12567"/>
        <dbReference type="ChEBI" id="CHEBI:15378"/>
        <dbReference type="ChEBI" id="CHEBI:29999"/>
        <dbReference type="ChEBI" id="CHEBI:57632"/>
        <dbReference type="ChEBI" id="CHEBI:58223"/>
        <dbReference type="ChEBI" id="CHEBI:132085"/>
        <dbReference type="EC" id="2.4.2.26"/>
    </reaction>
</comment>
<keyword evidence="9" id="KW-0333">Golgi apparatus</keyword>
<evidence type="ECO:0000256" key="1">
    <source>
        <dbReference type="ARBA" id="ARBA00004323"/>
    </source>
</evidence>
<evidence type="ECO:0000313" key="15">
    <source>
        <dbReference type="EMBL" id="KAB0336958.1"/>
    </source>
</evidence>
<evidence type="ECO:0000256" key="11">
    <source>
        <dbReference type="ARBA" id="ARBA00023157"/>
    </source>
</evidence>
<keyword evidence="16" id="KW-1185">Reference proteome</keyword>
<evidence type="ECO:0000256" key="8">
    <source>
        <dbReference type="ARBA" id="ARBA00022723"/>
    </source>
</evidence>
<organism evidence="15 16">
    <name type="scientific">Balaenoptera physalus</name>
    <name type="common">Fin whale</name>
    <name type="synonym">Balaena physalus</name>
    <dbReference type="NCBI Taxonomy" id="9770"/>
    <lineage>
        <taxon>Eukaryota</taxon>
        <taxon>Metazoa</taxon>
        <taxon>Chordata</taxon>
        <taxon>Craniata</taxon>
        <taxon>Vertebrata</taxon>
        <taxon>Euteleostomi</taxon>
        <taxon>Mammalia</taxon>
        <taxon>Eutheria</taxon>
        <taxon>Laurasiatheria</taxon>
        <taxon>Artiodactyla</taxon>
        <taxon>Whippomorpha</taxon>
        <taxon>Cetacea</taxon>
        <taxon>Mysticeti</taxon>
        <taxon>Balaenopteridae</taxon>
        <taxon>Balaenoptera</taxon>
    </lineage>
</organism>
<comment type="caution">
    <text evidence="15">The sequence shown here is derived from an EMBL/GenBank/DDBJ whole genome shotgun (WGS) entry which is preliminary data.</text>
</comment>
<keyword evidence="8" id="KW-0479">Metal-binding</keyword>
<evidence type="ECO:0000256" key="2">
    <source>
        <dbReference type="ARBA" id="ARBA00004840"/>
    </source>
</evidence>
<evidence type="ECO:0000256" key="9">
    <source>
        <dbReference type="ARBA" id="ARBA00023034"/>
    </source>
</evidence>
<comment type="similarity">
    <text evidence="4">Belongs to the glycosyltransferase 14 family. XylT subfamily.</text>
</comment>
<dbReference type="EC" id="2.4.2.26" evidence="5"/>
<dbReference type="AlphaFoldDB" id="A0A643AU03"/>
<dbReference type="UniPathway" id="UPA00756"/>
<evidence type="ECO:0000256" key="5">
    <source>
        <dbReference type="ARBA" id="ARBA00011972"/>
    </source>
</evidence>
<dbReference type="GO" id="GO:0050650">
    <property type="term" value="P:chondroitin sulfate proteoglycan biosynthetic process"/>
    <property type="evidence" value="ECO:0007669"/>
    <property type="project" value="TreeGrafter"/>
</dbReference>
<dbReference type="EMBL" id="SGJD01053680">
    <property type="protein sequence ID" value="KAB0336958.1"/>
    <property type="molecule type" value="Genomic_DNA"/>
</dbReference>
<keyword evidence="11" id="KW-1015">Disulfide bond</keyword>
<keyword evidence="10" id="KW-0472">Membrane</keyword>
<protein>
    <recommendedName>
        <fullName evidence="5">protein xylosyltransferase</fullName>
        <ecNumber evidence="5">2.4.2.26</ecNumber>
    </recommendedName>
</protein>
<keyword evidence="6" id="KW-0328">Glycosyltransferase</keyword>
<evidence type="ECO:0000256" key="3">
    <source>
        <dbReference type="ARBA" id="ARBA00005093"/>
    </source>
</evidence>
<reference evidence="15 16" key="1">
    <citation type="journal article" date="2019" name="PLoS ONE">
        <title>Genomic analyses reveal an absence of contemporary introgressive admixture between fin whales and blue whales, despite known hybrids.</title>
        <authorList>
            <person name="Westbury M.V."/>
            <person name="Petersen B."/>
            <person name="Lorenzen E.D."/>
        </authorList>
    </citation>
    <scope>NUCLEOTIDE SEQUENCE [LARGE SCALE GENOMIC DNA]</scope>
    <source>
        <strain evidence="15">FinWhale-01</strain>
    </source>
</reference>
<feature type="region of interest" description="Disordered" evidence="14">
    <location>
        <begin position="1"/>
        <end position="27"/>
    </location>
</feature>
<dbReference type="InterPro" id="IPR003406">
    <property type="entry name" value="Glyco_trans_14"/>
</dbReference>
<dbReference type="PANTHER" id="PTHR46025">
    <property type="entry name" value="XYLOSYLTRANSFERASE OXT"/>
    <property type="match status" value="1"/>
</dbReference>
<dbReference type="GO" id="GO:0030158">
    <property type="term" value="F:protein xylosyltransferase activity"/>
    <property type="evidence" value="ECO:0007669"/>
    <property type="project" value="UniProtKB-EC"/>
</dbReference>
<dbReference type="OrthoDB" id="2019572at2759"/>
<keyword evidence="7" id="KW-0808">Transferase</keyword>
<dbReference type="GO" id="GO:0046872">
    <property type="term" value="F:metal ion binding"/>
    <property type="evidence" value="ECO:0007669"/>
    <property type="project" value="UniProtKB-KW"/>
</dbReference>
<comment type="pathway">
    <text evidence="2">Glycan metabolism; chondroitin sulfate biosynthesis.</text>
</comment>
<dbReference type="Proteomes" id="UP000437017">
    <property type="component" value="Unassembled WGS sequence"/>
</dbReference>
<feature type="compositionally biased region" description="Basic residues" evidence="14">
    <location>
        <begin position="1"/>
        <end position="11"/>
    </location>
</feature>
<evidence type="ECO:0000313" key="16">
    <source>
        <dbReference type="Proteomes" id="UP000437017"/>
    </source>
</evidence>
<dbReference type="PANTHER" id="PTHR46025:SF1">
    <property type="entry name" value="XYLOSYLTRANSFERASE 2"/>
    <property type="match status" value="1"/>
</dbReference>
<sequence length="71" mass="8284">MPKAVPRHCQRPGKMSPGIQWDDVRAQQPADGPPVRIAYMLVVHGRAIRQLKRLLKAVYHEQHFFYIHVDK</sequence>